<evidence type="ECO:0000256" key="2">
    <source>
        <dbReference type="ARBA" id="ARBA00022723"/>
    </source>
</evidence>
<keyword evidence="2" id="KW-0479">Metal-binding</keyword>
<name>A0A9P0P6P1_ACAOB</name>
<reference evidence="4" key="1">
    <citation type="submission" date="2022-03" db="EMBL/GenBank/DDBJ databases">
        <authorList>
            <person name="Sayadi A."/>
        </authorList>
    </citation>
    <scope>NUCLEOTIDE SEQUENCE</scope>
</reference>
<organism evidence="4 5">
    <name type="scientific">Acanthoscelides obtectus</name>
    <name type="common">Bean weevil</name>
    <name type="synonym">Bruchus obtectus</name>
    <dbReference type="NCBI Taxonomy" id="200917"/>
    <lineage>
        <taxon>Eukaryota</taxon>
        <taxon>Metazoa</taxon>
        <taxon>Ecdysozoa</taxon>
        <taxon>Arthropoda</taxon>
        <taxon>Hexapoda</taxon>
        <taxon>Insecta</taxon>
        <taxon>Pterygota</taxon>
        <taxon>Neoptera</taxon>
        <taxon>Endopterygota</taxon>
        <taxon>Coleoptera</taxon>
        <taxon>Polyphaga</taxon>
        <taxon>Cucujiformia</taxon>
        <taxon>Chrysomeloidea</taxon>
        <taxon>Chrysomelidae</taxon>
        <taxon>Bruchinae</taxon>
        <taxon>Bruchini</taxon>
        <taxon>Acanthoscelides</taxon>
    </lineage>
</organism>
<dbReference type="Proteomes" id="UP001152888">
    <property type="component" value="Unassembled WGS sequence"/>
</dbReference>
<evidence type="ECO:0000256" key="1">
    <source>
        <dbReference type="ARBA" id="ARBA00001968"/>
    </source>
</evidence>
<dbReference type="OrthoDB" id="7442607at2759"/>
<accession>A0A9P0P6P1</accession>
<dbReference type="AlphaFoldDB" id="A0A9P0P6P1"/>
<dbReference type="Pfam" id="PF13359">
    <property type="entry name" value="DDE_Tnp_4"/>
    <property type="match status" value="1"/>
</dbReference>
<comment type="caution">
    <text evidence="4">The sequence shown here is derived from an EMBL/GenBank/DDBJ whole genome shotgun (WGS) entry which is preliminary data.</text>
</comment>
<evidence type="ECO:0000313" key="5">
    <source>
        <dbReference type="Proteomes" id="UP001152888"/>
    </source>
</evidence>
<feature type="domain" description="DDE Tnp4" evidence="3">
    <location>
        <begin position="7"/>
        <end position="65"/>
    </location>
</feature>
<sequence length="164" mass="19223">MPYDPFRNPTPGAEINYNKLLKQERVIIERCFGQLKRRFHILQYVCRVKLENVPKIIIACIVLHNVAKSLGDSDLELVEQDPDEDNGNHENDELPLRQLDATVAFKWLYAVVNNAIILRFPAINPQRASAFRPSALWITNEEKKRKQRKYVMIEKRQDKIEENP</sequence>
<dbReference type="InterPro" id="IPR027806">
    <property type="entry name" value="HARBI1_dom"/>
</dbReference>
<protein>
    <recommendedName>
        <fullName evidence="3">DDE Tnp4 domain-containing protein</fullName>
    </recommendedName>
</protein>
<dbReference type="EMBL" id="CAKOFQ010006763">
    <property type="protein sequence ID" value="CAH1969283.1"/>
    <property type="molecule type" value="Genomic_DNA"/>
</dbReference>
<evidence type="ECO:0000313" key="4">
    <source>
        <dbReference type="EMBL" id="CAH1969283.1"/>
    </source>
</evidence>
<comment type="cofactor">
    <cofactor evidence="1">
        <name>a divalent metal cation</name>
        <dbReference type="ChEBI" id="CHEBI:60240"/>
    </cofactor>
</comment>
<keyword evidence="5" id="KW-1185">Reference proteome</keyword>
<proteinExistence type="predicted"/>
<evidence type="ECO:0000259" key="3">
    <source>
        <dbReference type="Pfam" id="PF13359"/>
    </source>
</evidence>
<dbReference type="GO" id="GO:0046872">
    <property type="term" value="F:metal ion binding"/>
    <property type="evidence" value="ECO:0007669"/>
    <property type="project" value="UniProtKB-KW"/>
</dbReference>
<gene>
    <name evidence="4" type="ORF">ACAOBT_LOCUS8337</name>
</gene>